<keyword evidence="2" id="KW-1185">Reference proteome</keyword>
<organism evidence="1 2">
    <name type="scientific">Hibiscus sabdariffa</name>
    <name type="common">roselle</name>
    <dbReference type="NCBI Taxonomy" id="183260"/>
    <lineage>
        <taxon>Eukaryota</taxon>
        <taxon>Viridiplantae</taxon>
        <taxon>Streptophyta</taxon>
        <taxon>Embryophyta</taxon>
        <taxon>Tracheophyta</taxon>
        <taxon>Spermatophyta</taxon>
        <taxon>Magnoliopsida</taxon>
        <taxon>eudicotyledons</taxon>
        <taxon>Gunneridae</taxon>
        <taxon>Pentapetalae</taxon>
        <taxon>rosids</taxon>
        <taxon>malvids</taxon>
        <taxon>Malvales</taxon>
        <taxon>Malvaceae</taxon>
        <taxon>Malvoideae</taxon>
        <taxon>Hibiscus</taxon>
    </lineage>
</organism>
<comment type="caution">
    <text evidence="1">The sequence shown here is derived from an EMBL/GenBank/DDBJ whole genome shotgun (WGS) entry which is preliminary data.</text>
</comment>
<gene>
    <name evidence="1" type="ORF">V6N12_073450</name>
</gene>
<proteinExistence type="predicted"/>
<name>A0ABR2AW64_9ROSI</name>
<accession>A0ABR2AW64</accession>
<dbReference type="EMBL" id="JBBPBM010000262">
    <property type="protein sequence ID" value="KAK8498419.1"/>
    <property type="molecule type" value="Genomic_DNA"/>
</dbReference>
<evidence type="ECO:0000313" key="2">
    <source>
        <dbReference type="Proteomes" id="UP001472677"/>
    </source>
</evidence>
<sequence length="82" mass="8991">MTQVGSGDGLSQALPPFGLEQEGDDLVLMEIISPVKTIRRTKPELSFISCFLLTYNGDRRTTATKANAMATPLCEAWWCKVA</sequence>
<dbReference type="Proteomes" id="UP001472677">
    <property type="component" value="Unassembled WGS sequence"/>
</dbReference>
<evidence type="ECO:0000313" key="1">
    <source>
        <dbReference type="EMBL" id="KAK8498419.1"/>
    </source>
</evidence>
<reference evidence="1 2" key="1">
    <citation type="journal article" date="2024" name="G3 (Bethesda)">
        <title>Genome assembly of Hibiscus sabdariffa L. provides insights into metabolisms of medicinal natural products.</title>
        <authorList>
            <person name="Kim T."/>
        </authorList>
    </citation>
    <scope>NUCLEOTIDE SEQUENCE [LARGE SCALE GENOMIC DNA]</scope>
    <source>
        <strain evidence="1">TK-2024</strain>
        <tissue evidence="1">Old leaves</tissue>
    </source>
</reference>
<protein>
    <submittedName>
        <fullName evidence="1">Uncharacterized protein</fullName>
    </submittedName>
</protein>